<evidence type="ECO:0000313" key="2">
    <source>
        <dbReference type="Proteomes" id="UP000695022"/>
    </source>
</evidence>
<sequence>SILSLSAGNKLSSNTALLFSPLVSLPRRQCPELDLYCLEQTLHRSNSLLRATSVHALKWGPIKIDPEPVHAFPPFNTLEEDAGASAAATQAAAVPGEMCAVAESCVIGLESGAVVAIAMASFLIGCLLTAVLWFIHYHT</sequence>
<keyword evidence="1" id="KW-0472">Membrane</keyword>
<proteinExistence type="predicted"/>
<feature type="transmembrane region" description="Helical" evidence="1">
    <location>
        <begin position="113"/>
        <end position="135"/>
    </location>
</feature>
<feature type="non-terminal residue" evidence="3">
    <location>
        <position position="139"/>
    </location>
</feature>
<dbReference type="GeneID" id="106820251"/>
<feature type="non-terminal residue" evidence="3">
    <location>
        <position position="1"/>
    </location>
</feature>
<evidence type="ECO:0000256" key="1">
    <source>
        <dbReference type="SAM" id="Phobius"/>
    </source>
</evidence>
<protein>
    <submittedName>
        <fullName evidence="3">Uncharacterized protein LOC106820251</fullName>
    </submittedName>
</protein>
<keyword evidence="1" id="KW-0812">Transmembrane</keyword>
<accession>A0ABM1F750</accession>
<dbReference type="Proteomes" id="UP000695022">
    <property type="component" value="Unplaced"/>
</dbReference>
<evidence type="ECO:0000313" key="3">
    <source>
        <dbReference type="RefSeq" id="XP_014680271.1"/>
    </source>
</evidence>
<organism evidence="2 3">
    <name type="scientific">Priapulus caudatus</name>
    <name type="common">Priapulid worm</name>
    <dbReference type="NCBI Taxonomy" id="37621"/>
    <lineage>
        <taxon>Eukaryota</taxon>
        <taxon>Metazoa</taxon>
        <taxon>Ecdysozoa</taxon>
        <taxon>Scalidophora</taxon>
        <taxon>Priapulida</taxon>
        <taxon>Priapulimorpha</taxon>
        <taxon>Priapulimorphida</taxon>
        <taxon>Priapulidae</taxon>
        <taxon>Priapulus</taxon>
    </lineage>
</organism>
<keyword evidence="1" id="KW-1133">Transmembrane helix</keyword>
<reference evidence="3" key="1">
    <citation type="submission" date="2025-08" db="UniProtKB">
        <authorList>
            <consortium name="RefSeq"/>
        </authorList>
    </citation>
    <scope>IDENTIFICATION</scope>
</reference>
<name>A0ABM1F750_PRICU</name>
<dbReference type="RefSeq" id="XP_014680271.1">
    <property type="nucleotide sequence ID" value="XM_014824785.1"/>
</dbReference>
<gene>
    <name evidence="3" type="primary">LOC106820251</name>
</gene>
<keyword evidence="2" id="KW-1185">Reference proteome</keyword>